<name>A0ABW5RC17_9BACL</name>
<dbReference type="Pfam" id="PF00899">
    <property type="entry name" value="ThiF"/>
    <property type="match status" value="1"/>
</dbReference>
<accession>A0ABW5RC17</accession>
<dbReference type="InterPro" id="IPR035985">
    <property type="entry name" value="Ubiquitin-activating_enz"/>
</dbReference>
<dbReference type="PANTHER" id="PTHR10953:SF102">
    <property type="entry name" value="ADENYLYLTRANSFERASE AND SULFURTRANSFERASE MOCS3"/>
    <property type="match status" value="1"/>
</dbReference>
<organism evidence="2 3">
    <name type="scientific">Marinicrinis sediminis</name>
    <dbReference type="NCBI Taxonomy" id="1652465"/>
    <lineage>
        <taxon>Bacteria</taxon>
        <taxon>Bacillati</taxon>
        <taxon>Bacillota</taxon>
        <taxon>Bacilli</taxon>
        <taxon>Bacillales</taxon>
        <taxon>Paenibacillaceae</taxon>
    </lineage>
</organism>
<dbReference type="Proteomes" id="UP001597497">
    <property type="component" value="Unassembled WGS sequence"/>
</dbReference>
<dbReference type="SUPFAM" id="SSF69572">
    <property type="entry name" value="Activating enzymes of the ubiquitin-like proteins"/>
    <property type="match status" value="1"/>
</dbReference>
<dbReference type="RefSeq" id="WP_379930150.1">
    <property type="nucleotide sequence ID" value="NZ_JBHUMM010000042.1"/>
</dbReference>
<dbReference type="PANTHER" id="PTHR10953">
    <property type="entry name" value="UBIQUITIN-ACTIVATING ENZYME E1"/>
    <property type="match status" value="1"/>
</dbReference>
<dbReference type="Gene3D" id="3.40.50.720">
    <property type="entry name" value="NAD(P)-binding Rossmann-like Domain"/>
    <property type="match status" value="1"/>
</dbReference>
<dbReference type="GO" id="GO:0016779">
    <property type="term" value="F:nucleotidyltransferase activity"/>
    <property type="evidence" value="ECO:0007669"/>
    <property type="project" value="UniProtKB-KW"/>
</dbReference>
<dbReference type="CDD" id="cd00757">
    <property type="entry name" value="ThiF_MoeB_HesA_family"/>
    <property type="match status" value="1"/>
</dbReference>
<keyword evidence="2" id="KW-0548">Nucleotidyltransferase</keyword>
<dbReference type="EMBL" id="JBHUMM010000042">
    <property type="protein sequence ID" value="MFD2672587.1"/>
    <property type="molecule type" value="Genomic_DNA"/>
</dbReference>
<evidence type="ECO:0000259" key="1">
    <source>
        <dbReference type="Pfam" id="PF00899"/>
    </source>
</evidence>
<evidence type="ECO:0000313" key="3">
    <source>
        <dbReference type="Proteomes" id="UP001597497"/>
    </source>
</evidence>
<protein>
    <submittedName>
        <fullName evidence="2">ThiF family adenylyltransferase</fullName>
    </submittedName>
</protein>
<dbReference type="InterPro" id="IPR000594">
    <property type="entry name" value="ThiF_NAD_FAD-bd"/>
</dbReference>
<feature type="domain" description="THIF-type NAD/FAD binding fold" evidence="1">
    <location>
        <begin position="8"/>
        <end position="234"/>
    </location>
</feature>
<comment type="caution">
    <text evidence="2">The sequence shown here is derived from an EMBL/GenBank/DDBJ whole genome shotgun (WGS) entry which is preliminary data.</text>
</comment>
<keyword evidence="3" id="KW-1185">Reference proteome</keyword>
<keyword evidence="2" id="KW-0808">Transferase</keyword>
<evidence type="ECO:0000313" key="2">
    <source>
        <dbReference type="EMBL" id="MFD2672587.1"/>
    </source>
</evidence>
<reference evidence="3" key="1">
    <citation type="journal article" date="2019" name="Int. J. Syst. Evol. Microbiol.">
        <title>The Global Catalogue of Microorganisms (GCM) 10K type strain sequencing project: providing services to taxonomists for standard genome sequencing and annotation.</title>
        <authorList>
            <consortium name="The Broad Institute Genomics Platform"/>
            <consortium name="The Broad Institute Genome Sequencing Center for Infectious Disease"/>
            <person name="Wu L."/>
            <person name="Ma J."/>
        </authorList>
    </citation>
    <scope>NUCLEOTIDE SEQUENCE [LARGE SCALE GENOMIC DNA]</scope>
    <source>
        <strain evidence="3">KCTC 33676</strain>
    </source>
</reference>
<dbReference type="InterPro" id="IPR045886">
    <property type="entry name" value="ThiF/MoeB/HesA"/>
</dbReference>
<sequence length="346" mass="38126">MEERLERYSRQTRFQPIGLKGQEAICTSHVVIVGMGALGTVLANHMVRAGVARLTLIDRDYVEPSNLQRQMLYDERDAEQALPKVIAAERKLTAIREDVSISAHLTDLTRDNVQELLAGADLVLDGTDNFSTRLLLNDACYQLGMPYLYSGVVGSEGMTATFVPGETGCFRCLTGLYEHGSLHGSMQGETCDTAGVISPAVDMVASLQAAEAIKLLSGHASDRLWVRLNCWPFASKAVPIPDSSPVCPVCRGDRYPSLEPVAHEEEAVYLCGRESFQFPTFASEQSMAEWAARFRAWGKVQVNPYVCKVELPEGERLILFTDGRVLIQGTDELSRAKSLYARYIGN</sequence>
<gene>
    <name evidence="2" type="ORF">ACFSUC_13545</name>
</gene>
<proteinExistence type="predicted"/>